<evidence type="ECO:0000313" key="2">
    <source>
        <dbReference type="EMBL" id="VDR42101.1"/>
    </source>
</evidence>
<proteinExistence type="predicted"/>
<dbReference type="Proteomes" id="UP001058569">
    <property type="component" value="Chromosome"/>
</dbReference>
<evidence type="ECO:0000313" key="1">
    <source>
        <dbReference type="EMBL" id="UUD35074.1"/>
    </source>
</evidence>
<organism evidence="2 3">
    <name type="scientific">Mycoplasmopsis caviae</name>
    <dbReference type="NCBI Taxonomy" id="55603"/>
    <lineage>
        <taxon>Bacteria</taxon>
        <taxon>Bacillati</taxon>
        <taxon>Mycoplasmatota</taxon>
        <taxon>Mycoplasmoidales</taxon>
        <taxon>Metamycoplasmataceae</taxon>
        <taxon>Mycoplasmopsis</taxon>
    </lineage>
</organism>
<dbReference type="AlphaFoldDB" id="A0A3P8LAY3"/>
<sequence length="161" mass="19862">MNDKLVNKEHPLYEYYNNRTINANKKEEEFRTKLRFKWQPKWRISKRYIKEWFTPAGTFDLNVTTYEFINDKRIRERITYFHDDLVKGRIRYDIEIIKVYTLNYLKYASIKQVEGIEAKPTPQAVRKWIRDFKLDKSLLKLSKEEQDKFYSNLEKSYRNVE</sequence>
<reference evidence="1" key="2">
    <citation type="submission" date="2022-07" db="EMBL/GenBank/DDBJ databases">
        <title>Complete genome of Mycoplasma caviae type strain G122.</title>
        <authorList>
            <person name="Spergser J."/>
        </authorList>
    </citation>
    <scope>NUCLEOTIDE SEQUENCE</scope>
    <source>
        <strain evidence="1">G122</strain>
    </source>
</reference>
<gene>
    <name evidence="2" type="ORF">NCTC10126_00600</name>
    <name evidence="1" type="ORF">NPA07_04685</name>
</gene>
<reference evidence="2 3" key="1">
    <citation type="submission" date="2018-12" db="EMBL/GenBank/DDBJ databases">
        <authorList>
            <consortium name="Pathogen Informatics"/>
        </authorList>
    </citation>
    <scope>NUCLEOTIDE SEQUENCE [LARGE SCALE GENOMIC DNA]</scope>
    <source>
        <strain evidence="2 3">NCTC10126</strain>
    </source>
</reference>
<evidence type="ECO:0000313" key="3">
    <source>
        <dbReference type="Proteomes" id="UP000280036"/>
    </source>
</evidence>
<dbReference type="EMBL" id="UZVY01000001">
    <property type="protein sequence ID" value="VDR42101.1"/>
    <property type="molecule type" value="Genomic_DNA"/>
</dbReference>
<name>A0A3P8LAY3_9BACT</name>
<protein>
    <submittedName>
        <fullName evidence="2">Uncharacterized protein</fullName>
    </submittedName>
</protein>
<dbReference type="EMBL" id="CP101806">
    <property type="protein sequence ID" value="UUD35074.1"/>
    <property type="molecule type" value="Genomic_DNA"/>
</dbReference>
<dbReference type="OrthoDB" id="394306at2"/>
<dbReference type="RefSeq" id="WP_126118324.1">
    <property type="nucleotide sequence ID" value="NZ_CP101806.1"/>
</dbReference>
<keyword evidence="4" id="KW-1185">Reference proteome</keyword>
<dbReference type="Proteomes" id="UP000280036">
    <property type="component" value="Unassembled WGS sequence"/>
</dbReference>
<accession>A0A3P8LAY3</accession>
<evidence type="ECO:0000313" key="4">
    <source>
        <dbReference type="Proteomes" id="UP001058569"/>
    </source>
</evidence>